<evidence type="ECO:0000256" key="2">
    <source>
        <dbReference type="SAM" id="MobiDB-lite"/>
    </source>
</evidence>
<proteinExistence type="predicted"/>
<feature type="compositionally biased region" description="Polar residues" evidence="2">
    <location>
        <begin position="199"/>
        <end position="208"/>
    </location>
</feature>
<keyword evidence="1" id="KW-0862">Zinc</keyword>
<keyword evidence="5" id="KW-1185">Reference proteome</keyword>
<dbReference type="PANTHER" id="PTHR21385">
    <property type="entry name" value="ZINC FINGER PROTEIN-RELATED"/>
    <property type="match status" value="1"/>
</dbReference>
<dbReference type="RefSeq" id="XP_005790656.1">
    <property type="nucleotide sequence ID" value="XM_005790599.1"/>
</dbReference>
<protein>
    <recommendedName>
        <fullName evidence="3">C2H2-type domain-containing protein</fullName>
    </recommendedName>
</protein>
<keyword evidence="1" id="KW-0479">Metal-binding</keyword>
<dbReference type="InterPro" id="IPR013087">
    <property type="entry name" value="Znf_C2H2_type"/>
</dbReference>
<feature type="domain" description="C2H2-type" evidence="3">
    <location>
        <begin position="70"/>
        <end position="98"/>
    </location>
</feature>
<dbReference type="GeneID" id="17283497"/>
<name>A0A0D3KR42_EMIH1</name>
<dbReference type="eggNOG" id="ENOG502QRQG">
    <property type="taxonomic scope" value="Eukaryota"/>
</dbReference>
<dbReference type="PANTHER" id="PTHR21385:SF0">
    <property type="entry name" value="RE51073P"/>
    <property type="match status" value="1"/>
</dbReference>
<reference evidence="4" key="2">
    <citation type="submission" date="2024-10" db="UniProtKB">
        <authorList>
            <consortium name="EnsemblProtists"/>
        </authorList>
    </citation>
    <scope>IDENTIFICATION</scope>
</reference>
<evidence type="ECO:0000313" key="5">
    <source>
        <dbReference type="Proteomes" id="UP000013827"/>
    </source>
</evidence>
<keyword evidence="1" id="KW-0863">Zinc-finger</keyword>
<evidence type="ECO:0000313" key="4">
    <source>
        <dbReference type="EnsemblProtists" id="EOD38227"/>
    </source>
</evidence>
<dbReference type="GO" id="GO:0008270">
    <property type="term" value="F:zinc ion binding"/>
    <property type="evidence" value="ECO:0007669"/>
    <property type="project" value="UniProtKB-KW"/>
</dbReference>
<dbReference type="PaxDb" id="2903-EOD38227"/>
<dbReference type="KEGG" id="ehx:EMIHUDRAFT_98089"/>
<evidence type="ECO:0000259" key="3">
    <source>
        <dbReference type="PROSITE" id="PS50157"/>
    </source>
</evidence>
<dbReference type="SUPFAM" id="SSF57667">
    <property type="entry name" value="beta-beta-alpha zinc fingers"/>
    <property type="match status" value="1"/>
</dbReference>
<feature type="region of interest" description="Disordered" evidence="2">
    <location>
        <begin position="1"/>
        <end position="21"/>
    </location>
</feature>
<dbReference type="Proteomes" id="UP000013827">
    <property type="component" value="Unassembled WGS sequence"/>
</dbReference>
<dbReference type="PROSITE" id="PS00028">
    <property type="entry name" value="ZINC_FINGER_C2H2_1"/>
    <property type="match status" value="1"/>
</dbReference>
<reference evidence="5" key="1">
    <citation type="journal article" date="2013" name="Nature">
        <title>Pan genome of the phytoplankton Emiliania underpins its global distribution.</title>
        <authorList>
            <person name="Read B.A."/>
            <person name="Kegel J."/>
            <person name="Klute M.J."/>
            <person name="Kuo A."/>
            <person name="Lefebvre S.C."/>
            <person name="Maumus F."/>
            <person name="Mayer C."/>
            <person name="Miller J."/>
            <person name="Monier A."/>
            <person name="Salamov A."/>
            <person name="Young J."/>
            <person name="Aguilar M."/>
            <person name="Claverie J.M."/>
            <person name="Frickenhaus S."/>
            <person name="Gonzalez K."/>
            <person name="Herman E.K."/>
            <person name="Lin Y.C."/>
            <person name="Napier J."/>
            <person name="Ogata H."/>
            <person name="Sarno A.F."/>
            <person name="Shmutz J."/>
            <person name="Schroeder D."/>
            <person name="de Vargas C."/>
            <person name="Verret F."/>
            <person name="von Dassow P."/>
            <person name="Valentin K."/>
            <person name="Van de Peer Y."/>
            <person name="Wheeler G."/>
            <person name="Dacks J.B."/>
            <person name="Delwiche C.F."/>
            <person name="Dyhrman S.T."/>
            <person name="Glockner G."/>
            <person name="John U."/>
            <person name="Richards T."/>
            <person name="Worden A.Z."/>
            <person name="Zhang X."/>
            <person name="Grigoriev I.V."/>
            <person name="Allen A.E."/>
            <person name="Bidle K."/>
            <person name="Borodovsky M."/>
            <person name="Bowler C."/>
            <person name="Brownlee C."/>
            <person name="Cock J.M."/>
            <person name="Elias M."/>
            <person name="Gladyshev V.N."/>
            <person name="Groth M."/>
            <person name="Guda C."/>
            <person name="Hadaegh A."/>
            <person name="Iglesias-Rodriguez M.D."/>
            <person name="Jenkins J."/>
            <person name="Jones B.M."/>
            <person name="Lawson T."/>
            <person name="Leese F."/>
            <person name="Lindquist E."/>
            <person name="Lobanov A."/>
            <person name="Lomsadze A."/>
            <person name="Malik S.B."/>
            <person name="Marsh M.E."/>
            <person name="Mackinder L."/>
            <person name="Mock T."/>
            <person name="Mueller-Roeber B."/>
            <person name="Pagarete A."/>
            <person name="Parker M."/>
            <person name="Probert I."/>
            <person name="Quesneville H."/>
            <person name="Raines C."/>
            <person name="Rensing S.A."/>
            <person name="Riano-Pachon D.M."/>
            <person name="Richier S."/>
            <person name="Rokitta S."/>
            <person name="Shiraiwa Y."/>
            <person name="Soanes D.M."/>
            <person name="van der Giezen M."/>
            <person name="Wahlund T.M."/>
            <person name="Williams B."/>
            <person name="Wilson W."/>
            <person name="Wolfe G."/>
            <person name="Wurch L.L."/>
        </authorList>
    </citation>
    <scope>NUCLEOTIDE SEQUENCE</scope>
</reference>
<dbReference type="HOGENOM" id="CLU_1274336_0_0_1"/>
<dbReference type="InterPro" id="IPR036236">
    <property type="entry name" value="Znf_C2H2_sf"/>
</dbReference>
<feature type="region of interest" description="Disordered" evidence="2">
    <location>
        <begin position="175"/>
        <end position="217"/>
    </location>
</feature>
<dbReference type="EnsemblProtists" id="EOD38227">
    <property type="protein sequence ID" value="EOD38227"/>
    <property type="gene ID" value="EMIHUDRAFT_98089"/>
</dbReference>
<dbReference type="AlphaFoldDB" id="A0A0D3KR42"/>
<sequence>MVGSSPHPDENTPCSRPESREARRIVQTHIVTLSEEAGHGELAPSCPLSPHNDVLAAHEAAKRRLSGAVWKCGLCGKQFRSERHLDLHMHRKHADASPAGATSCLADECDLLRCPSWVKRLGDAAAACTEGALAVRREHCAALMHSCAFGPLFAQLEHEYCANLTCSYRRARGRNTPARQTSLREDPARAFRAAESGSVVRQTATRQRLYQPPRHTD</sequence>
<dbReference type="SMART" id="SM00355">
    <property type="entry name" value="ZnF_C2H2"/>
    <property type="match status" value="1"/>
</dbReference>
<organism evidence="4 5">
    <name type="scientific">Emiliania huxleyi (strain CCMP1516)</name>
    <dbReference type="NCBI Taxonomy" id="280463"/>
    <lineage>
        <taxon>Eukaryota</taxon>
        <taxon>Haptista</taxon>
        <taxon>Haptophyta</taxon>
        <taxon>Prymnesiophyceae</taxon>
        <taxon>Isochrysidales</taxon>
        <taxon>Noelaerhabdaceae</taxon>
        <taxon>Emiliania</taxon>
    </lineage>
</organism>
<dbReference type="PROSITE" id="PS50157">
    <property type="entry name" value="ZINC_FINGER_C2H2_2"/>
    <property type="match status" value="1"/>
</dbReference>
<accession>A0A0D3KR42</accession>
<evidence type="ECO:0000256" key="1">
    <source>
        <dbReference type="PROSITE-ProRule" id="PRU00042"/>
    </source>
</evidence>